<dbReference type="RefSeq" id="WP_167390908.1">
    <property type="nucleotide sequence ID" value="NZ_FRBK01000036.1"/>
</dbReference>
<evidence type="ECO:0000259" key="2">
    <source>
        <dbReference type="Pfam" id="PF22596"/>
    </source>
</evidence>
<dbReference type="Pfam" id="PF22596">
    <property type="entry name" value="Scabin-like"/>
    <property type="match status" value="1"/>
</dbReference>
<dbReference type="Gene3D" id="3.90.210.10">
    <property type="entry name" value="Heat-Labile Enterotoxin, subunit A"/>
    <property type="match status" value="1"/>
</dbReference>
<protein>
    <submittedName>
        <fullName evidence="3">Heat-labile enterotoxin alpha chain</fullName>
    </submittedName>
</protein>
<accession>A0A9X8N982</accession>
<feature type="domain" description="Pierisin-like" evidence="2">
    <location>
        <begin position="119"/>
        <end position="256"/>
    </location>
</feature>
<name>A0A9X8N982_9ACTN</name>
<gene>
    <name evidence="3" type="ORF">SAMN05216268_1361</name>
</gene>
<organism evidence="3 4">
    <name type="scientific">Streptomyces yunnanensis</name>
    <dbReference type="NCBI Taxonomy" id="156453"/>
    <lineage>
        <taxon>Bacteria</taxon>
        <taxon>Bacillati</taxon>
        <taxon>Actinomycetota</taxon>
        <taxon>Actinomycetes</taxon>
        <taxon>Kitasatosporales</taxon>
        <taxon>Streptomycetaceae</taxon>
        <taxon>Streptomyces</taxon>
    </lineage>
</organism>
<dbReference type="SUPFAM" id="SSF56399">
    <property type="entry name" value="ADP-ribosylation"/>
    <property type="match status" value="1"/>
</dbReference>
<sequence length="278" mass="30646">MTSRHPPTSTRRTRSGSGSPEDAPGFQAGEGSFARRSEAGVFAVELLVALGLFVVTAVRQTKSLGCKGDGVTFQREPRKNVHNRARPRMGAAQIRDELGRWRRIVARALNNKSVPDKVFRLDERTPEVIAADGFAPWNSQGSISLKEHVRGALDERDPEYGTAAKWKSQWVSTGALTMLQDPTLITAARGKYLYQIDTHRAGGGFMDVNDHFDRSGIHRPYAKQREWAREGGVPAAAVTGYLKFEPEALEQLEINPADKVDPVKLPAGGLTGWHDMPY</sequence>
<feature type="compositionally biased region" description="Low complexity" evidence="1">
    <location>
        <begin position="1"/>
        <end position="20"/>
    </location>
</feature>
<feature type="region of interest" description="Disordered" evidence="1">
    <location>
        <begin position="1"/>
        <end position="30"/>
    </location>
</feature>
<comment type="caution">
    <text evidence="3">The sequence shown here is derived from an EMBL/GenBank/DDBJ whole genome shotgun (WGS) entry which is preliminary data.</text>
</comment>
<dbReference type="InterPro" id="IPR054695">
    <property type="entry name" value="Pierisin-like_dom"/>
</dbReference>
<evidence type="ECO:0000313" key="3">
    <source>
        <dbReference type="EMBL" id="SHN32304.1"/>
    </source>
</evidence>
<dbReference type="AlphaFoldDB" id="A0A9X8N982"/>
<dbReference type="Proteomes" id="UP000184388">
    <property type="component" value="Unassembled WGS sequence"/>
</dbReference>
<evidence type="ECO:0000313" key="4">
    <source>
        <dbReference type="Proteomes" id="UP000184388"/>
    </source>
</evidence>
<evidence type="ECO:0000256" key="1">
    <source>
        <dbReference type="SAM" id="MobiDB-lite"/>
    </source>
</evidence>
<proteinExistence type="predicted"/>
<dbReference type="EMBL" id="FRBK01000036">
    <property type="protein sequence ID" value="SHN32304.1"/>
    <property type="molecule type" value="Genomic_DNA"/>
</dbReference>
<reference evidence="4" key="1">
    <citation type="submission" date="2016-11" db="EMBL/GenBank/DDBJ databases">
        <authorList>
            <person name="Jaros S."/>
            <person name="Januszkiewicz K."/>
            <person name="Wedrychowicz H."/>
        </authorList>
    </citation>
    <scope>NUCLEOTIDE SEQUENCE [LARGE SCALE GENOMIC DNA]</scope>
    <source>
        <strain evidence="4">CGMCC 4.3555</strain>
    </source>
</reference>